<evidence type="ECO:0000256" key="1">
    <source>
        <dbReference type="ARBA" id="ARBA00005085"/>
    </source>
</evidence>
<dbReference type="EMBL" id="RJVA01000013">
    <property type="protein sequence ID" value="ROQ90946.1"/>
    <property type="molecule type" value="Genomic_DNA"/>
</dbReference>
<proteinExistence type="predicted"/>
<evidence type="ECO:0000256" key="3">
    <source>
        <dbReference type="ARBA" id="ARBA00012367"/>
    </source>
</evidence>
<dbReference type="Gene3D" id="3.30.930.10">
    <property type="entry name" value="Bira Bifunctional Protein, Domain 2"/>
    <property type="match status" value="1"/>
</dbReference>
<dbReference type="SUPFAM" id="SSF55681">
    <property type="entry name" value="Class II aaRS and biotin synthetases"/>
    <property type="match status" value="1"/>
</dbReference>
<evidence type="ECO:0000256" key="5">
    <source>
        <dbReference type="ARBA" id="ARBA00022741"/>
    </source>
</evidence>
<keyword evidence="4 9" id="KW-0436">Ligase</keyword>
<dbReference type="Gene3D" id="3.30.390.50">
    <property type="entry name" value="CO dehydrogenase flavoprotein, C-terminal domain"/>
    <property type="match status" value="1"/>
</dbReference>
<dbReference type="GO" id="GO:0016979">
    <property type="term" value="F:lipoate-protein ligase activity"/>
    <property type="evidence" value="ECO:0007669"/>
    <property type="project" value="UniProtKB-EC"/>
</dbReference>
<comment type="pathway">
    <text evidence="1">Protein modification; protein lipoylation via exogenous pathway; protein N(6)-(lipoyl)lysine from lipoate: step 2/2.</text>
</comment>
<comment type="pathway">
    <text evidence="2">Protein modification; protein lipoylation via exogenous pathway; protein N(6)-(lipoyl)lysine from lipoate: step 1/2.</text>
</comment>
<dbReference type="InterPro" id="IPR004562">
    <property type="entry name" value="LipoylTrfase_LipoateP_Ligase"/>
</dbReference>
<dbReference type="Proteomes" id="UP000276223">
    <property type="component" value="Unassembled WGS sequence"/>
</dbReference>
<sequence>MIGIFHEGTEAPWNLAMEEYLLEKAAEPCFVVWRNRASVIVGRNQNTCAQINRPFVETQGIAVVRRLSGGGAVYHDLGNVNFTFIAPGQGKKPAAFHEFTAPILEFLQKLGVPAAFDGRNDLSLYGLKISGNAQYVRHNHLLHHGTLLFDSDLDTLEKALRVGDVKYQDRGIPSIRKRVTNIREHLPSPVSADAFMERLYGFMQKKMKARTVNLSSLDHEAIERLADERYRRWEWNYGTSPPYTFHKVVKTSAGVLEVCLEVEKGIIRNARIFGDFFGFEDVEGLEAQLVGLRHDVRELTAFLQNFPVSLYIQGLFAHELAQALT</sequence>
<dbReference type="GO" id="GO:0017118">
    <property type="term" value="F:lipoyltransferase activity"/>
    <property type="evidence" value="ECO:0007669"/>
    <property type="project" value="TreeGrafter"/>
</dbReference>
<dbReference type="GO" id="GO:0005737">
    <property type="term" value="C:cytoplasm"/>
    <property type="evidence" value="ECO:0007669"/>
    <property type="project" value="TreeGrafter"/>
</dbReference>
<evidence type="ECO:0000313" key="9">
    <source>
        <dbReference type="EMBL" id="ROQ90946.1"/>
    </source>
</evidence>
<dbReference type="EC" id="6.3.1.20" evidence="3"/>
<accession>A0A3N1UUZ4</accession>
<evidence type="ECO:0000256" key="6">
    <source>
        <dbReference type="ARBA" id="ARBA00022840"/>
    </source>
</evidence>
<dbReference type="PANTHER" id="PTHR12561">
    <property type="entry name" value="LIPOATE-PROTEIN LIGASE"/>
    <property type="match status" value="1"/>
</dbReference>
<evidence type="ECO:0000256" key="7">
    <source>
        <dbReference type="ARBA" id="ARBA00048037"/>
    </source>
</evidence>
<evidence type="ECO:0000256" key="4">
    <source>
        <dbReference type="ARBA" id="ARBA00022598"/>
    </source>
</evidence>
<reference evidence="9 10" key="1">
    <citation type="submission" date="2018-11" db="EMBL/GenBank/DDBJ databases">
        <title>Genomic Encyclopedia of Type Strains, Phase IV (KMG-IV): sequencing the most valuable type-strain genomes for metagenomic binning, comparative biology and taxonomic classification.</title>
        <authorList>
            <person name="Goeker M."/>
        </authorList>
    </citation>
    <scope>NUCLEOTIDE SEQUENCE [LARGE SCALE GENOMIC DNA]</scope>
    <source>
        <strain evidence="9 10">DSM 22027</strain>
    </source>
</reference>
<comment type="catalytic activity">
    <reaction evidence="7">
        <text>L-lysyl-[lipoyl-carrier protein] + (R)-lipoate + ATP = N(6)-[(R)-lipoyl]-L-lysyl-[lipoyl-carrier protein] + AMP + diphosphate + H(+)</text>
        <dbReference type="Rhea" id="RHEA:49288"/>
        <dbReference type="Rhea" id="RHEA-COMP:10500"/>
        <dbReference type="Rhea" id="RHEA-COMP:10502"/>
        <dbReference type="ChEBI" id="CHEBI:15378"/>
        <dbReference type="ChEBI" id="CHEBI:29969"/>
        <dbReference type="ChEBI" id="CHEBI:30616"/>
        <dbReference type="ChEBI" id="CHEBI:33019"/>
        <dbReference type="ChEBI" id="CHEBI:83088"/>
        <dbReference type="ChEBI" id="CHEBI:83099"/>
        <dbReference type="ChEBI" id="CHEBI:456215"/>
        <dbReference type="EC" id="6.3.1.20"/>
    </reaction>
</comment>
<feature type="domain" description="BPL/LPL catalytic" evidence="8">
    <location>
        <begin position="24"/>
        <end position="207"/>
    </location>
</feature>
<dbReference type="SUPFAM" id="SSF82649">
    <property type="entry name" value="SufE/NifU"/>
    <property type="match status" value="1"/>
</dbReference>
<dbReference type="GO" id="GO:0009249">
    <property type="term" value="P:protein lipoylation"/>
    <property type="evidence" value="ECO:0007669"/>
    <property type="project" value="InterPro"/>
</dbReference>
<dbReference type="Pfam" id="PF10437">
    <property type="entry name" value="Lip_prot_lig_C"/>
    <property type="match status" value="1"/>
</dbReference>
<dbReference type="AlphaFoldDB" id="A0A3N1UUZ4"/>
<dbReference type="InterPro" id="IPR004143">
    <property type="entry name" value="BPL_LPL_catalytic"/>
</dbReference>
<dbReference type="NCBIfam" id="TIGR00545">
    <property type="entry name" value="lipoyltrans"/>
    <property type="match status" value="1"/>
</dbReference>
<dbReference type="PROSITE" id="PS51733">
    <property type="entry name" value="BPL_LPL_CATALYTIC"/>
    <property type="match status" value="1"/>
</dbReference>
<gene>
    <name evidence="9" type="ORF">EDC27_2216</name>
</gene>
<dbReference type="CDD" id="cd16443">
    <property type="entry name" value="LplA"/>
    <property type="match status" value="1"/>
</dbReference>
<evidence type="ECO:0000256" key="2">
    <source>
        <dbReference type="ARBA" id="ARBA00005124"/>
    </source>
</evidence>
<keyword evidence="6" id="KW-0067">ATP-binding</keyword>
<keyword evidence="10" id="KW-1185">Reference proteome</keyword>
<dbReference type="RefSeq" id="WP_211334875.1">
    <property type="nucleotide sequence ID" value="NZ_RJVA01000013.1"/>
</dbReference>
<dbReference type="Pfam" id="PF21948">
    <property type="entry name" value="LplA-B_cat"/>
    <property type="match status" value="1"/>
</dbReference>
<comment type="caution">
    <text evidence="9">The sequence shown here is derived from an EMBL/GenBank/DDBJ whole genome shotgun (WGS) entry which is preliminary data.</text>
</comment>
<name>A0A3N1UUZ4_9BACT</name>
<dbReference type="UniPathway" id="UPA00537">
    <property type="reaction ID" value="UER00594"/>
</dbReference>
<organism evidence="9 10">
    <name type="scientific">Desulfosoma caldarium</name>
    <dbReference type="NCBI Taxonomy" id="610254"/>
    <lineage>
        <taxon>Bacteria</taxon>
        <taxon>Pseudomonadati</taxon>
        <taxon>Thermodesulfobacteriota</taxon>
        <taxon>Syntrophobacteria</taxon>
        <taxon>Syntrophobacterales</taxon>
        <taxon>Syntrophobacteraceae</taxon>
        <taxon>Desulfosoma</taxon>
    </lineage>
</organism>
<dbReference type="PANTHER" id="PTHR12561:SF3">
    <property type="entry name" value="LIPOYLTRANSFERASE 1, MITOCHONDRIAL"/>
    <property type="match status" value="1"/>
</dbReference>
<protein>
    <recommendedName>
        <fullName evidence="3">lipoate--protein ligase</fullName>
        <ecNumber evidence="3">6.3.1.20</ecNumber>
    </recommendedName>
</protein>
<keyword evidence="5" id="KW-0547">Nucleotide-binding</keyword>
<evidence type="ECO:0000313" key="10">
    <source>
        <dbReference type="Proteomes" id="UP000276223"/>
    </source>
</evidence>
<dbReference type="InterPro" id="IPR019491">
    <property type="entry name" value="Lipoate_protein_ligase_C"/>
</dbReference>
<evidence type="ECO:0000259" key="8">
    <source>
        <dbReference type="PROSITE" id="PS51733"/>
    </source>
</evidence>
<dbReference type="GO" id="GO:0005524">
    <property type="term" value="F:ATP binding"/>
    <property type="evidence" value="ECO:0007669"/>
    <property type="project" value="UniProtKB-KW"/>
</dbReference>
<dbReference type="InterPro" id="IPR045864">
    <property type="entry name" value="aa-tRNA-synth_II/BPL/LPL"/>
</dbReference>